<feature type="transmembrane region" description="Helical" evidence="12">
    <location>
        <begin position="140"/>
        <end position="159"/>
    </location>
</feature>
<name>A0A7V8VGA4_9BACT</name>
<reference evidence="14 15" key="1">
    <citation type="submission" date="2020-07" db="EMBL/GenBank/DDBJ databases">
        <title>Thermogemmata thermophila gen. nov., sp. nov., a novel moderate thermophilic planctomycete from a Kamchatka hot spring.</title>
        <authorList>
            <person name="Elcheninov A.G."/>
            <person name="Podosokorskaya O.A."/>
            <person name="Kovaleva O.L."/>
            <person name="Novikov A."/>
            <person name="Bonch-Osmolovskaya E.A."/>
            <person name="Toshchakov S.V."/>
            <person name="Kublanov I.V."/>
        </authorList>
    </citation>
    <scope>NUCLEOTIDE SEQUENCE [LARGE SCALE GENOMIC DNA]</scope>
    <source>
        <strain evidence="14 15">2918</strain>
    </source>
</reference>
<evidence type="ECO:0000256" key="6">
    <source>
        <dbReference type="ARBA" id="ARBA00022723"/>
    </source>
</evidence>
<dbReference type="GO" id="GO:0046872">
    <property type="term" value="F:metal ion binding"/>
    <property type="evidence" value="ECO:0007669"/>
    <property type="project" value="UniProtKB-KW"/>
</dbReference>
<feature type="transmembrane region" description="Helical" evidence="12">
    <location>
        <begin position="99"/>
        <end position="120"/>
    </location>
</feature>
<evidence type="ECO:0000256" key="12">
    <source>
        <dbReference type="SAM" id="Phobius"/>
    </source>
</evidence>
<comment type="similarity">
    <text evidence="3">Belongs to the peptidase M50B family.</text>
</comment>
<proteinExistence type="inferred from homology"/>
<dbReference type="PANTHER" id="PTHR39188">
    <property type="entry name" value="MEMBRANE-ASSOCIATED ZINC METALLOPROTEASE M50B"/>
    <property type="match status" value="1"/>
</dbReference>
<comment type="caution">
    <text evidence="14">The sequence shown here is derived from an EMBL/GenBank/DDBJ whole genome shotgun (WGS) entry which is preliminary data.</text>
</comment>
<feature type="transmembrane region" description="Helical" evidence="12">
    <location>
        <begin position="68"/>
        <end position="87"/>
    </location>
</feature>
<comment type="cofactor">
    <cofactor evidence="1">
        <name>Zn(2+)</name>
        <dbReference type="ChEBI" id="CHEBI:29105"/>
    </cofactor>
</comment>
<sequence length="248" mass="28059">MFDDPERTAYDVRFRCLGFPVRVHPLFWLVAALLGGSFLQMGLLYWLLWIAVVFVAVLVHELGHALAYRYHGSAAAIILWMFGGLTVADRVPYRRGARIVVTLAGPFAGFALAAVLYGLARLTPWPVRGAPTELAFTYHLLIVVNLYWGIFNLLPVYPLDGGQVCREVCEGWRAGAGRYLSLQISLWTASLLALYGLLGWWEELRGGGPLSRVLPPWVPLGSWWTALLFGLLAWQSYQLLQHERYRRW</sequence>
<evidence type="ECO:0000256" key="9">
    <source>
        <dbReference type="ARBA" id="ARBA00022989"/>
    </source>
</evidence>
<dbReference type="InterPro" id="IPR008915">
    <property type="entry name" value="Peptidase_M50"/>
</dbReference>
<evidence type="ECO:0000256" key="11">
    <source>
        <dbReference type="ARBA" id="ARBA00023136"/>
    </source>
</evidence>
<dbReference type="GO" id="GO:0006508">
    <property type="term" value="P:proteolysis"/>
    <property type="evidence" value="ECO:0007669"/>
    <property type="project" value="UniProtKB-KW"/>
</dbReference>
<evidence type="ECO:0000313" key="14">
    <source>
        <dbReference type="EMBL" id="MBA2227396.1"/>
    </source>
</evidence>
<dbReference type="Pfam" id="PF02163">
    <property type="entry name" value="Peptidase_M50"/>
    <property type="match status" value="1"/>
</dbReference>
<keyword evidence="5 12" id="KW-0812">Transmembrane</keyword>
<feature type="transmembrane region" description="Helical" evidence="12">
    <location>
        <begin position="180"/>
        <end position="201"/>
    </location>
</feature>
<accession>A0A7V8VGA4</accession>
<feature type="transmembrane region" description="Helical" evidence="12">
    <location>
        <begin position="221"/>
        <end position="240"/>
    </location>
</feature>
<keyword evidence="9 12" id="KW-1133">Transmembrane helix</keyword>
<dbReference type="GO" id="GO:0008237">
    <property type="term" value="F:metallopeptidase activity"/>
    <property type="evidence" value="ECO:0007669"/>
    <property type="project" value="UniProtKB-KW"/>
</dbReference>
<dbReference type="RefSeq" id="WP_194539253.1">
    <property type="nucleotide sequence ID" value="NZ_JACEFB010000013.1"/>
</dbReference>
<evidence type="ECO:0000256" key="10">
    <source>
        <dbReference type="ARBA" id="ARBA00023049"/>
    </source>
</evidence>
<dbReference type="AlphaFoldDB" id="A0A7V8VGA4"/>
<dbReference type="Proteomes" id="UP000542342">
    <property type="component" value="Unassembled WGS sequence"/>
</dbReference>
<keyword evidence="10" id="KW-0482">Metalloprotease</keyword>
<keyword evidence="4 14" id="KW-0645">Protease</keyword>
<comment type="subcellular location">
    <subcellularLocation>
        <location evidence="2">Membrane</location>
        <topology evidence="2">Multi-pass membrane protein</topology>
    </subcellularLocation>
</comment>
<feature type="domain" description="Peptidase M50" evidence="13">
    <location>
        <begin position="135"/>
        <end position="174"/>
    </location>
</feature>
<evidence type="ECO:0000256" key="2">
    <source>
        <dbReference type="ARBA" id="ARBA00004141"/>
    </source>
</evidence>
<evidence type="ECO:0000259" key="13">
    <source>
        <dbReference type="Pfam" id="PF02163"/>
    </source>
</evidence>
<organism evidence="14 15">
    <name type="scientific">Thermogemmata fonticola</name>
    <dbReference type="NCBI Taxonomy" id="2755323"/>
    <lineage>
        <taxon>Bacteria</taxon>
        <taxon>Pseudomonadati</taxon>
        <taxon>Planctomycetota</taxon>
        <taxon>Planctomycetia</taxon>
        <taxon>Gemmatales</taxon>
        <taxon>Gemmataceae</taxon>
        <taxon>Thermogemmata</taxon>
    </lineage>
</organism>
<evidence type="ECO:0000256" key="1">
    <source>
        <dbReference type="ARBA" id="ARBA00001947"/>
    </source>
</evidence>
<keyword evidence="7" id="KW-0378">Hydrolase</keyword>
<protein>
    <submittedName>
        <fullName evidence="14">Site-2 protease family protein</fullName>
    </submittedName>
</protein>
<dbReference type="PANTHER" id="PTHR39188:SF3">
    <property type="entry name" value="STAGE IV SPORULATION PROTEIN FB"/>
    <property type="match status" value="1"/>
</dbReference>
<keyword evidence="8" id="KW-0862">Zinc</keyword>
<evidence type="ECO:0000256" key="4">
    <source>
        <dbReference type="ARBA" id="ARBA00022670"/>
    </source>
</evidence>
<gene>
    <name evidence="14" type="ORF">H0921_14655</name>
</gene>
<evidence type="ECO:0000256" key="8">
    <source>
        <dbReference type="ARBA" id="ARBA00022833"/>
    </source>
</evidence>
<evidence type="ECO:0000256" key="3">
    <source>
        <dbReference type="ARBA" id="ARBA00007931"/>
    </source>
</evidence>
<keyword evidence="6" id="KW-0479">Metal-binding</keyword>
<evidence type="ECO:0000256" key="5">
    <source>
        <dbReference type="ARBA" id="ARBA00022692"/>
    </source>
</evidence>
<evidence type="ECO:0000256" key="7">
    <source>
        <dbReference type="ARBA" id="ARBA00022801"/>
    </source>
</evidence>
<dbReference type="EMBL" id="JACEFB010000013">
    <property type="protein sequence ID" value="MBA2227396.1"/>
    <property type="molecule type" value="Genomic_DNA"/>
</dbReference>
<keyword evidence="11 12" id="KW-0472">Membrane</keyword>
<dbReference type="GO" id="GO:0016020">
    <property type="term" value="C:membrane"/>
    <property type="evidence" value="ECO:0007669"/>
    <property type="project" value="UniProtKB-SubCell"/>
</dbReference>
<evidence type="ECO:0000313" key="15">
    <source>
        <dbReference type="Proteomes" id="UP000542342"/>
    </source>
</evidence>
<keyword evidence="15" id="KW-1185">Reference proteome</keyword>